<keyword evidence="5 6" id="KW-0472">Membrane</keyword>
<accession>A0A2S5IZR5</accession>
<protein>
    <submittedName>
        <fullName evidence="7">Amino acid permease</fullName>
    </submittedName>
</protein>
<sequence>MTQPPGLRRAMGGFDATTVGVGAMIGAGAFVVFSPASAAAGLLLPLAVVLAGFVAYCNAAATASLAVRYPSSGGTYLYGRKQLGPWPGFLAGWGFVTGKLASCAAMALTFGLYAAPGAEKAAAVAAVVGLTAVNLLGVTRTALATRVIVSLVVPVLAFVVVVAFTAPAAPSTAGSGGTGGVVGVLQAAALLFFAFAGYARIATMGEEVRNPRRNIPRAIFGALGFTLVVYLLLALSLLNALGPEALAASSAPLRDVVDAGTPPGGATGVLDTVVVGAAALASLGALLALIAGVGRTSLAMARNRDLPSALSSISTRFAVPWVADLATAAVVVLLLLATDVLTVVGFSSFGVLVYYAIANVAAFTLTDRQWYAPRWLNVVGAVACLVLAFTLPAVSVVTMLAVLAAGVVVRGAVLVRRRRAA</sequence>
<comment type="subcellular location">
    <subcellularLocation>
        <location evidence="1">Cell membrane</location>
        <topology evidence="1">Multi-pass membrane protein</topology>
    </subcellularLocation>
</comment>
<dbReference type="EMBL" id="PRKW01000002">
    <property type="protein sequence ID" value="PPB50086.1"/>
    <property type="molecule type" value="Genomic_DNA"/>
</dbReference>
<feature type="transmembrane region" description="Helical" evidence="6">
    <location>
        <begin position="12"/>
        <end position="36"/>
    </location>
</feature>
<dbReference type="Gene3D" id="1.20.1740.10">
    <property type="entry name" value="Amino acid/polyamine transporter I"/>
    <property type="match status" value="1"/>
</dbReference>
<evidence type="ECO:0000256" key="3">
    <source>
        <dbReference type="ARBA" id="ARBA00022692"/>
    </source>
</evidence>
<keyword evidence="8" id="KW-1185">Reference proteome</keyword>
<feature type="transmembrane region" description="Helical" evidence="6">
    <location>
        <begin position="343"/>
        <end position="363"/>
    </location>
</feature>
<dbReference type="PANTHER" id="PTHR42770:SF7">
    <property type="entry name" value="MEMBRANE PROTEIN"/>
    <property type="match status" value="1"/>
</dbReference>
<feature type="transmembrane region" description="Helical" evidence="6">
    <location>
        <begin position="121"/>
        <end position="138"/>
    </location>
</feature>
<feature type="transmembrane region" description="Helical" evidence="6">
    <location>
        <begin position="219"/>
        <end position="241"/>
    </location>
</feature>
<keyword evidence="4 6" id="KW-1133">Transmembrane helix</keyword>
<dbReference type="PANTHER" id="PTHR42770">
    <property type="entry name" value="AMINO ACID TRANSPORTER-RELATED"/>
    <property type="match status" value="1"/>
</dbReference>
<dbReference type="RefSeq" id="WP_104120579.1">
    <property type="nucleotide sequence ID" value="NZ_PRKW01000002.1"/>
</dbReference>
<feature type="transmembrane region" description="Helical" evidence="6">
    <location>
        <begin position="42"/>
        <end position="67"/>
    </location>
</feature>
<dbReference type="GO" id="GO:0022857">
    <property type="term" value="F:transmembrane transporter activity"/>
    <property type="evidence" value="ECO:0007669"/>
    <property type="project" value="InterPro"/>
</dbReference>
<dbReference type="AlphaFoldDB" id="A0A2S5IZR5"/>
<keyword evidence="2" id="KW-1003">Cell membrane</keyword>
<evidence type="ECO:0000256" key="6">
    <source>
        <dbReference type="SAM" id="Phobius"/>
    </source>
</evidence>
<proteinExistence type="predicted"/>
<gene>
    <name evidence="7" type="ORF">C4K88_05275</name>
</gene>
<keyword evidence="3 6" id="KW-0812">Transmembrane</keyword>
<evidence type="ECO:0000256" key="2">
    <source>
        <dbReference type="ARBA" id="ARBA00022475"/>
    </source>
</evidence>
<feature type="transmembrane region" description="Helical" evidence="6">
    <location>
        <begin position="375"/>
        <end position="391"/>
    </location>
</feature>
<evidence type="ECO:0000256" key="5">
    <source>
        <dbReference type="ARBA" id="ARBA00023136"/>
    </source>
</evidence>
<name>A0A2S5IZR5_9MICC</name>
<feature type="transmembrane region" description="Helical" evidence="6">
    <location>
        <begin position="273"/>
        <end position="296"/>
    </location>
</feature>
<dbReference type="GO" id="GO:0005886">
    <property type="term" value="C:plasma membrane"/>
    <property type="evidence" value="ECO:0007669"/>
    <property type="project" value="UniProtKB-SubCell"/>
</dbReference>
<evidence type="ECO:0000313" key="8">
    <source>
        <dbReference type="Proteomes" id="UP000239297"/>
    </source>
</evidence>
<dbReference type="Proteomes" id="UP000239297">
    <property type="component" value="Unassembled WGS sequence"/>
</dbReference>
<dbReference type="PIRSF" id="PIRSF006060">
    <property type="entry name" value="AA_transporter"/>
    <property type="match status" value="1"/>
</dbReference>
<dbReference type="Pfam" id="PF13520">
    <property type="entry name" value="AA_permease_2"/>
    <property type="match status" value="1"/>
</dbReference>
<feature type="transmembrane region" description="Helical" evidence="6">
    <location>
        <begin position="181"/>
        <end position="199"/>
    </location>
</feature>
<evidence type="ECO:0000256" key="1">
    <source>
        <dbReference type="ARBA" id="ARBA00004651"/>
    </source>
</evidence>
<dbReference type="OrthoDB" id="259687at2"/>
<evidence type="ECO:0000256" key="4">
    <source>
        <dbReference type="ARBA" id="ARBA00022989"/>
    </source>
</evidence>
<feature type="transmembrane region" description="Helical" evidence="6">
    <location>
        <begin position="397"/>
        <end position="415"/>
    </location>
</feature>
<feature type="transmembrane region" description="Helical" evidence="6">
    <location>
        <begin position="88"/>
        <end position="115"/>
    </location>
</feature>
<comment type="caution">
    <text evidence="7">The sequence shown here is derived from an EMBL/GenBank/DDBJ whole genome shotgun (WGS) entry which is preliminary data.</text>
</comment>
<evidence type="ECO:0000313" key="7">
    <source>
        <dbReference type="EMBL" id="PPB50086.1"/>
    </source>
</evidence>
<dbReference type="InterPro" id="IPR002293">
    <property type="entry name" value="AA/rel_permease1"/>
</dbReference>
<organism evidence="7 8">
    <name type="scientific">Arthrobacter pityocampae</name>
    <dbReference type="NCBI Taxonomy" id="547334"/>
    <lineage>
        <taxon>Bacteria</taxon>
        <taxon>Bacillati</taxon>
        <taxon>Actinomycetota</taxon>
        <taxon>Actinomycetes</taxon>
        <taxon>Micrococcales</taxon>
        <taxon>Micrococcaceae</taxon>
        <taxon>Arthrobacter</taxon>
    </lineage>
</organism>
<feature type="transmembrane region" description="Helical" evidence="6">
    <location>
        <begin position="147"/>
        <end position="169"/>
    </location>
</feature>
<reference evidence="7 8" key="1">
    <citation type="journal article" date="2014" name="Int. J. Syst. Evol. Microbiol.">
        <title>Arthrobacter pityocampae sp. nov., isolated from Thaumetopoea pityocampa (Lep., Thaumetopoeidae).</title>
        <authorList>
            <person name="Ince I.A."/>
            <person name="Demirbag Z."/>
            <person name="Kati H."/>
        </authorList>
    </citation>
    <scope>NUCLEOTIDE SEQUENCE [LARGE SCALE GENOMIC DNA]</scope>
    <source>
        <strain evidence="7 8">Tp2</strain>
    </source>
</reference>
<dbReference type="InterPro" id="IPR050367">
    <property type="entry name" value="APC_superfamily"/>
</dbReference>
<feature type="transmembrane region" description="Helical" evidence="6">
    <location>
        <begin position="317"/>
        <end position="337"/>
    </location>
</feature>